<evidence type="ECO:0000256" key="2">
    <source>
        <dbReference type="RuleBase" id="RU362039"/>
    </source>
</evidence>
<sequence>MMLIGVLSDTHMPKMARRLPSRLVQKLKKADLILHAGDWCSLAVWEELSAIAPVEGVAGNNDGSDIVRRFGYKKRLELEGVRIGIVHGHQPLGRSGTERNALSAFADNPVHVIIFGHSHIPVRKTVGHTLLFNPGSPTDKRRQPQYSFGLLHIHDGKVKAEHLFSKTKRERRPLVPTKSRRQQNRSGKKRRHRRRSRRQRPSAPRRR</sequence>
<proteinExistence type="inferred from homology"/>
<accession>A0ABQ4ND29</accession>
<evidence type="ECO:0000259" key="4">
    <source>
        <dbReference type="Pfam" id="PF12850"/>
    </source>
</evidence>
<dbReference type="SUPFAM" id="SSF56300">
    <property type="entry name" value="Metallo-dependent phosphatases"/>
    <property type="match status" value="1"/>
</dbReference>
<keyword evidence="2" id="KW-0479">Metal-binding</keyword>
<evidence type="ECO:0000313" key="5">
    <source>
        <dbReference type="EMBL" id="GIQ66150.1"/>
    </source>
</evidence>
<feature type="domain" description="Calcineurin-like phosphoesterase" evidence="4">
    <location>
        <begin position="2"/>
        <end position="155"/>
    </location>
</feature>
<name>A0ABQ4ND29_9BACL</name>
<feature type="compositionally biased region" description="Basic residues" evidence="3">
    <location>
        <begin position="178"/>
        <end position="207"/>
    </location>
</feature>
<gene>
    <name evidence="5" type="ORF">PACILC2_47180</name>
</gene>
<dbReference type="EC" id="3.1.4.-" evidence="2"/>
<feature type="region of interest" description="Disordered" evidence="3">
    <location>
        <begin position="163"/>
        <end position="207"/>
    </location>
</feature>
<organism evidence="5 6">
    <name type="scientific">Paenibacillus cisolokensis</name>
    <dbReference type="NCBI Taxonomy" id="1658519"/>
    <lineage>
        <taxon>Bacteria</taxon>
        <taxon>Bacillati</taxon>
        <taxon>Bacillota</taxon>
        <taxon>Bacilli</taxon>
        <taxon>Bacillales</taxon>
        <taxon>Paenibacillaceae</taxon>
        <taxon>Paenibacillus</taxon>
    </lineage>
</organism>
<dbReference type="RefSeq" id="WP_307860672.1">
    <property type="nucleotide sequence ID" value="NZ_BOVJ01000168.1"/>
</dbReference>
<dbReference type="Proteomes" id="UP000680304">
    <property type="component" value="Unassembled WGS sequence"/>
</dbReference>
<evidence type="ECO:0000256" key="1">
    <source>
        <dbReference type="ARBA" id="ARBA00008950"/>
    </source>
</evidence>
<dbReference type="InterPro" id="IPR024654">
    <property type="entry name" value="Calcineurin-like_PHP_lpxH"/>
</dbReference>
<dbReference type="InterPro" id="IPR000979">
    <property type="entry name" value="Phosphodiesterase_MJ0936/Vps29"/>
</dbReference>
<keyword evidence="6" id="KW-1185">Reference proteome</keyword>
<comment type="caution">
    <text evidence="5">The sequence shown here is derived from an EMBL/GenBank/DDBJ whole genome shotgun (WGS) entry which is preliminary data.</text>
</comment>
<dbReference type="EMBL" id="BOVJ01000168">
    <property type="protein sequence ID" value="GIQ66150.1"/>
    <property type="molecule type" value="Genomic_DNA"/>
</dbReference>
<dbReference type="Pfam" id="PF12850">
    <property type="entry name" value="Metallophos_2"/>
    <property type="match status" value="1"/>
</dbReference>
<dbReference type="NCBIfam" id="TIGR00040">
    <property type="entry name" value="yfcE"/>
    <property type="match status" value="1"/>
</dbReference>
<dbReference type="Gene3D" id="3.60.21.10">
    <property type="match status" value="1"/>
</dbReference>
<evidence type="ECO:0000313" key="6">
    <source>
        <dbReference type="Proteomes" id="UP000680304"/>
    </source>
</evidence>
<comment type="cofactor">
    <cofactor evidence="2">
        <name>a divalent metal cation</name>
        <dbReference type="ChEBI" id="CHEBI:60240"/>
    </cofactor>
</comment>
<protein>
    <recommendedName>
        <fullName evidence="2">Phosphoesterase</fullName>
        <ecNumber evidence="2">3.1.4.-</ecNumber>
    </recommendedName>
</protein>
<dbReference type="PANTHER" id="PTHR11124">
    <property type="entry name" value="VACUOLAR SORTING PROTEIN VPS29"/>
    <property type="match status" value="1"/>
</dbReference>
<reference evidence="5 6" key="1">
    <citation type="submission" date="2021-04" db="EMBL/GenBank/DDBJ databases">
        <title>Draft genome sequence of Paenibacillus cisolokensis, LC2-13A.</title>
        <authorList>
            <person name="Uke A."/>
            <person name="Chhe C."/>
            <person name="Baramee S."/>
            <person name="Kosugi A."/>
        </authorList>
    </citation>
    <scope>NUCLEOTIDE SEQUENCE [LARGE SCALE GENOMIC DNA]</scope>
    <source>
        <strain evidence="5 6">LC2-13A</strain>
    </source>
</reference>
<evidence type="ECO:0000256" key="3">
    <source>
        <dbReference type="SAM" id="MobiDB-lite"/>
    </source>
</evidence>
<dbReference type="InterPro" id="IPR029052">
    <property type="entry name" value="Metallo-depent_PP-like"/>
</dbReference>
<comment type="similarity">
    <text evidence="1 2">Belongs to the metallophosphoesterase superfamily. YfcE family.</text>
</comment>